<keyword evidence="4 7" id="KW-0812">Transmembrane</keyword>
<sequence>MEKGGRNAGIDLIKVLAVLFVISIHTIGNLHVLAMDMQGVRAFVIVVFRYFVMSSVPLFLMITGYLQAHKTPCKRYFMGLVPVVLSYLFIAACGAAYNMHMDASITWDVALVSIFDFTANNYAWYVEMFIGLYLLIPFLNGGYMYLGERKKKLWLLAILVFITIAPSIMSIFRTPERAFEIIPNYWIEFYPVCYYMIGVYIREYRPRMNLFASLGCALASAVVPTILVFIASDGGAYVDWILNGFYSVSSMLTALFVFLAFYDKEIKSRPVCFTLKAVAVSSLDIYLFSNLVEKLVYPYLGMFPLKLPATIVIVFVLSLVAAKGKQFLFYLVKRAFGALCPKGASQ</sequence>
<protein>
    <submittedName>
        <fullName evidence="9">Acyltransferase family protein</fullName>
    </submittedName>
</protein>
<feature type="domain" description="Acyltransferase 3" evidence="8">
    <location>
        <begin position="7"/>
        <end position="321"/>
    </location>
</feature>
<dbReference type="Pfam" id="PF01757">
    <property type="entry name" value="Acyl_transf_3"/>
    <property type="match status" value="1"/>
</dbReference>
<dbReference type="AlphaFoldDB" id="A0A9D1T050"/>
<comment type="similarity">
    <text evidence="2">Belongs to the acyltransferase 3 family.</text>
</comment>
<feature type="transmembrane region" description="Helical" evidence="7">
    <location>
        <begin position="184"/>
        <end position="201"/>
    </location>
</feature>
<keyword evidence="5 7" id="KW-1133">Transmembrane helix</keyword>
<dbReference type="EMBL" id="DVOF01000230">
    <property type="protein sequence ID" value="HIV03428.1"/>
    <property type="molecule type" value="Genomic_DNA"/>
</dbReference>
<name>A0A9D1T050_9FIRM</name>
<evidence type="ECO:0000256" key="7">
    <source>
        <dbReference type="SAM" id="Phobius"/>
    </source>
</evidence>
<dbReference type="PANTHER" id="PTHR40074">
    <property type="entry name" value="O-ACETYLTRANSFERASE WECH"/>
    <property type="match status" value="1"/>
</dbReference>
<feature type="transmembrane region" description="Helical" evidence="7">
    <location>
        <begin position="237"/>
        <end position="261"/>
    </location>
</feature>
<keyword evidence="9" id="KW-0808">Transferase</keyword>
<feature type="transmembrane region" description="Helical" evidence="7">
    <location>
        <begin position="122"/>
        <end position="146"/>
    </location>
</feature>
<dbReference type="InterPro" id="IPR002656">
    <property type="entry name" value="Acyl_transf_3_dom"/>
</dbReference>
<evidence type="ECO:0000256" key="3">
    <source>
        <dbReference type="ARBA" id="ARBA00022475"/>
    </source>
</evidence>
<dbReference type="GO" id="GO:0009246">
    <property type="term" value="P:enterobacterial common antigen biosynthetic process"/>
    <property type="evidence" value="ECO:0007669"/>
    <property type="project" value="TreeGrafter"/>
</dbReference>
<evidence type="ECO:0000259" key="8">
    <source>
        <dbReference type="Pfam" id="PF01757"/>
    </source>
</evidence>
<dbReference type="GO" id="GO:0005886">
    <property type="term" value="C:plasma membrane"/>
    <property type="evidence" value="ECO:0007669"/>
    <property type="project" value="UniProtKB-SubCell"/>
</dbReference>
<feature type="transmembrane region" description="Helical" evidence="7">
    <location>
        <begin position="273"/>
        <end position="291"/>
    </location>
</feature>
<proteinExistence type="inferred from homology"/>
<evidence type="ECO:0000313" key="9">
    <source>
        <dbReference type="EMBL" id="HIV03428.1"/>
    </source>
</evidence>
<comment type="subcellular location">
    <subcellularLocation>
        <location evidence="1">Cell membrane</location>
        <topology evidence="1">Multi-pass membrane protein</topology>
    </subcellularLocation>
</comment>
<comment type="caution">
    <text evidence="9">The sequence shown here is derived from an EMBL/GenBank/DDBJ whole genome shotgun (WGS) entry which is preliminary data.</text>
</comment>
<keyword evidence="3" id="KW-1003">Cell membrane</keyword>
<dbReference type="GO" id="GO:0016413">
    <property type="term" value="F:O-acetyltransferase activity"/>
    <property type="evidence" value="ECO:0007669"/>
    <property type="project" value="TreeGrafter"/>
</dbReference>
<keyword evidence="6 7" id="KW-0472">Membrane</keyword>
<gene>
    <name evidence="9" type="ORF">IAC74_07615</name>
</gene>
<evidence type="ECO:0000256" key="1">
    <source>
        <dbReference type="ARBA" id="ARBA00004651"/>
    </source>
</evidence>
<feature type="transmembrane region" description="Helical" evidence="7">
    <location>
        <begin position="208"/>
        <end position="231"/>
    </location>
</feature>
<feature type="transmembrane region" description="Helical" evidence="7">
    <location>
        <begin position="76"/>
        <end position="97"/>
    </location>
</feature>
<reference evidence="9" key="2">
    <citation type="journal article" date="2021" name="PeerJ">
        <title>Extensive microbial diversity within the chicken gut microbiome revealed by metagenomics and culture.</title>
        <authorList>
            <person name="Gilroy R."/>
            <person name="Ravi A."/>
            <person name="Getino M."/>
            <person name="Pursley I."/>
            <person name="Horton D.L."/>
            <person name="Alikhan N.F."/>
            <person name="Baker D."/>
            <person name="Gharbi K."/>
            <person name="Hall N."/>
            <person name="Watson M."/>
            <person name="Adriaenssens E.M."/>
            <person name="Foster-Nyarko E."/>
            <person name="Jarju S."/>
            <person name="Secka A."/>
            <person name="Antonio M."/>
            <person name="Oren A."/>
            <person name="Chaudhuri R.R."/>
            <person name="La Ragione R."/>
            <person name="Hildebrand F."/>
            <person name="Pallen M.J."/>
        </authorList>
    </citation>
    <scope>NUCLEOTIDE SEQUENCE</scope>
    <source>
        <strain evidence="9">4920</strain>
    </source>
</reference>
<feature type="transmembrane region" description="Helical" evidence="7">
    <location>
        <begin position="12"/>
        <end position="34"/>
    </location>
</feature>
<evidence type="ECO:0000256" key="6">
    <source>
        <dbReference type="ARBA" id="ARBA00023136"/>
    </source>
</evidence>
<feature type="transmembrane region" description="Helical" evidence="7">
    <location>
        <begin position="153"/>
        <end position="172"/>
    </location>
</feature>
<dbReference type="PANTHER" id="PTHR40074:SF2">
    <property type="entry name" value="O-ACETYLTRANSFERASE WECH"/>
    <property type="match status" value="1"/>
</dbReference>
<evidence type="ECO:0000256" key="5">
    <source>
        <dbReference type="ARBA" id="ARBA00022989"/>
    </source>
</evidence>
<dbReference type="Proteomes" id="UP000886743">
    <property type="component" value="Unassembled WGS sequence"/>
</dbReference>
<feature type="transmembrane region" description="Helical" evidence="7">
    <location>
        <begin position="303"/>
        <end position="322"/>
    </location>
</feature>
<keyword evidence="9" id="KW-0012">Acyltransferase</keyword>
<evidence type="ECO:0000256" key="4">
    <source>
        <dbReference type="ARBA" id="ARBA00022692"/>
    </source>
</evidence>
<accession>A0A9D1T050</accession>
<evidence type="ECO:0000313" key="10">
    <source>
        <dbReference type="Proteomes" id="UP000886743"/>
    </source>
</evidence>
<evidence type="ECO:0000256" key="2">
    <source>
        <dbReference type="ARBA" id="ARBA00007400"/>
    </source>
</evidence>
<reference evidence="9" key="1">
    <citation type="submission" date="2020-10" db="EMBL/GenBank/DDBJ databases">
        <authorList>
            <person name="Gilroy R."/>
        </authorList>
    </citation>
    <scope>NUCLEOTIDE SEQUENCE</scope>
    <source>
        <strain evidence="9">4920</strain>
    </source>
</reference>
<feature type="transmembrane region" description="Helical" evidence="7">
    <location>
        <begin position="40"/>
        <end position="64"/>
    </location>
</feature>
<organism evidence="9 10">
    <name type="scientific">Candidatus Aphodoplasma excrementigallinarum</name>
    <dbReference type="NCBI Taxonomy" id="2840673"/>
    <lineage>
        <taxon>Bacteria</taxon>
        <taxon>Bacillati</taxon>
        <taxon>Bacillota</taxon>
        <taxon>Clostridia</taxon>
        <taxon>Eubacteriales</taxon>
        <taxon>Candidatus Aphodoplasma</taxon>
    </lineage>
</organism>